<reference evidence="5 6" key="1">
    <citation type="submission" date="2024-04" db="EMBL/GenBank/DDBJ databases">
        <authorList>
            <person name="Fracassetti M."/>
        </authorList>
    </citation>
    <scope>NUCLEOTIDE SEQUENCE [LARGE SCALE GENOMIC DNA]</scope>
</reference>
<sequence>MVVAVLFVVSLGVQAASAEVSYLCNGESFEDGDPRSLCVYFLMRVLIGEATPVRVGRWYKEQDCVDGSSVYGFQWADQGKTGCLYEARDALQNTQCQHRVGGQAWGDGCYMRFETYPFDRRS</sequence>
<keyword evidence="2" id="KW-0677">Repeat</keyword>
<dbReference type="AlphaFoldDB" id="A0AAV2GCM1"/>
<name>A0AAV2GCM1_9ROSI</name>
<dbReference type="EMBL" id="OZ034821">
    <property type="protein sequence ID" value="CAL1407952.1"/>
    <property type="molecule type" value="Genomic_DNA"/>
</dbReference>
<dbReference type="InterPro" id="IPR002902">
    <property type="entry name" value="GNK2"/>
</dbReference>
<dbReference type="PROSITE" id="PS51473">
    <property type="entry name" value="GNK2"/>
    <property type="match status" value="1"/>
</dbReference>
<evidence type="ECO:0000256" key="3">
    <source>
        <dbReference type="SAM" id="SignalP"/>
    </source>
</evidence>
<evidence type="ECO:0000259" key="4">
    <source>
        <dbReference type="PROSITE" id="PS51473"/>
    </source>
</evidence>
<proteinExistence type="predicted"/>
<keyword evidence="1 3" id="KW-0732">Signal</keyword>
<organism evidence="5 6">
    <name type="scientific">Linum trigynum</name>
    <dbReference type="NCBI Taxonomy" id="586398"/>
    <lineage>
        <taxon>Eukaryota</taxon>
        <taxon>Viridiplantae</taxon>
        <taxon>Streptophyta</taxon>
        <taxon>Embryophyta</taxon>
        <taxon>Tracheophyta</taxon>
        <taxon>Spermatophyta</taxon>
        <taxon>Magnoliopsida</taxon>
        <taxon>eudicotyledons</taxon>
        <taxon>Gunneridae</taxon>
        <taxon>Pentapetalae</taxon>
        <taxon>rosids</taxon>
        <taxon>fabids</taxon>
        <taxon>Malpighiales</taxon>
        <taxon>Linaceae</taxon>
        <taxon>Linum</taxon>
    </lineage>
</organism>
<keyword evidence="6" id="KW-1185">Reference proteome</keyword>
<evidence type="ECO:0000256" key="2">
    <source>
        <dbReference type="ARBA" id="ARBA00022737"/>
    </source>
</evidence>
<dbReference type="Proteomes" id="UP001497516">
    <property type="component" value="Chromosome 8"/>
</dbReference>
<dbReference type="Gene3D" id="3.30.430.20">
    <property type="entry name" value="Gnk2 domain, C-X8-C-X2-C motif"/>
    <property type="match status" value="1"/>
</dbReference>
<evidence type="ECO:0000313" key="6">
    <source>
        <dbReference type="Proteomes" id="UP001497516"/>
    </source>
</evidence>
<evidence type="ECO:0000256" key="1">
    <source>
        <dbReference type="ARBA" id="ARBA00022729"/>
    </source>
</evidence>
<gene>
    <name evidence="5" type="ORF">LTRI10_LOCUS47584</name>
</gene>
<feature type="chain" id="PRO_5043651565" description="Gnk2-homologous domain-containing protein" evidence="3">
    <location>
        <begin position="19"/>
        <end position="122"/>
    </location>
</feature>
<feature type="domain" description="Gnk2-homologous" evidence="4">
    <location>
        <begin position="17"/>
        <end position="118"/>
    </location>
</feature>
<feature type="signal peptide" evidence="3">
    <location>
        <begin position="1"/>
        <end position="18"/>
    </location>
</feature>
<dbReference type="InterPro" id="IPR038408">
    <property type="entry name" value="GNK2_sf"/>
</dbReference>
<accession>A0AAV2GCM1</accession>
<evidence type="ECO:0000313" key="5">
    <source>
        <dbReference type="EMBL" id="CAL1407952.1"/>
    </source>
</evidence>
<protein>
    <recommendedName>
        <fullName evidence="4">Gnk2-homologous domain-containing protein</fullName>
    </recommendedName>
</protein>